<dbReference type="Pfam" id="PF01057">
    <property type="entry name" value="Parvo_NS1"/>
    <property type="match status" value="1"/>
</dbReference>
<keyword evidence="4" id="KW-1185">Reference proteome</keyword>
<dbReference type="InterPro" id="IPR001257">
    <property type="entry name" value="Parvovirus_NS1_helicase"/>
</dbReference>
<comment type="caution">
    <text evidence="3">The sequence shown here is derived from an EMBL/GenBank/DDBJ whole genome shotgun (WGS) entry which is preliminary data.</text>
</comment>
<feature type="compositionally biased region" description="Basic and acidic residues" evidence="1">
    <location>
        <begin position="63"/>
        <end position="73"/>
    </location>
</feature>
<dbReference type="InterPro" id="IPR027417">
    <property type="entry name" value="P-loop_NTPase"/>
</dbReference>
<accession>A0ABD3XEL6</accession>
<organism evidence="3 4">
    <name type="scientific">Sinanodonta woodiana</name>
    <name type="common">Chinese pond mussel</name>
    <name type="synonym">Anodonta woodiana</name>
    <dbReference type="NCBI Taxonomy" id="1069815"/>
    <lineage>
        <taxon>Eukaryota</taxon>
        <taxon>Metazoa</taxon>
        <taxon>Spiralia</taxon>
        <taxon>Lophotrochozoa</taxon>
        <taxon>Mollusca</taxon>
        <taxon>Bivalvia</taxon>
        <taxon>Autobranchia</taxon>
        <taxon>Heteroconchia</taxon>
        <taxon>Palaeoheterodonta</taxon>
        <taxon>Unionida</taxon>
        <taxon>Unionoidea</taxon>
        <taxon>Unionidae</taxon>
        <taxon>Unioninae</taxon>
        <taxon>Sinanodonta</taxon>
    </lineage>
</organism>
<protein>
    <recommendedName>
        <fullName evidence="2">Parvovirus non-structural protein 1 helicase domain-containing protein</fullName>
    </recommendedName>
</protein>
<evidence type="ECO:0000313" key="4">
    <source>
        <dbReference type="Proteomes" id="UP001634394"/>
    </source>
</evidence>
<sequence>MTGYLKKPPRQLIGTTSNVMDRFYAEQPQQEELGKKSLKGTKRRREDQEDEEPDAPKRQRVGNGERHRPRPGDKLKVLMDLMKKYKRNDIHKLLKEAIRKDEDEDYDTLLDLLAVPTNRIVAQNAAKLLCSAEPRFYHELFMEETTEEEIDCHLDTNKLLSVEESHTLFKEWAKEKRSAVKSGTYWLVCLFAVIFRKVPKRNTFLCVGAASSGKTFWTDPVLWLQQYVGLSANDSHFCFAELAHSKLGLINELTFNRDTLEIYKQIGEGKDCMVPVKNQGLGSCDSQPIVITVNQEPWAALPEGREAMEERSFYFHFLSKSKVLAEHKSRNTNKGINPYWLKGVFSVLTEALHNVNVPELLEKRDFTLPIWRHLDELLLMNEAKDGIYGEIDCSDSDIEPEDGYDIPDTYKEDETAKLLKAAAEQLIEIVPTGEKYNPIIEPITPVTFNFNDELTDIIIETEMGPAKVWEERPPKPWRPWELCPPADPAQGHHLGNRLYDEPDPDEKELCTVCGLFVPWCECVKEKPEMVQEVTTTVAEVTPCCDLCGFEGVCNGGASCQTYAMHKAELDEILAVIESDEAESKGELIEVFDLDF</sequence>
<proteinExistence type="predicted"/>
<feature type="region of interest" description="Disordered" evidence="1">
    <location>
        <begin position="1"/>
        <end position="73"/>
    </location>
</feature>
<evidence type="ECO:0000313" key="3">
    <source>
        <dbReference type="EMBL" id="KAL3884719.1"/>
    </source>
</evidence>
<gene>
    <name evidence="3" type="ORF">ACJMK2_024831</name>
</gene>
<dbReference type="EMBL" id="JBJQND010000002">
    <property type="protein sequence ID" value="KAL3884719.1"/>
    <property type="molecule type" value="Genomic_DNA"/>
</dbReference>
<evidence type="ECO:0000259" key="2">
    <source>
        <dbReference type="Pfam" id="PF01057"/>
    </source>
</evidence>
<dbReference type="Gene3D" id="3.40.50.300">
    <property type="entry name" value="P-loop containing nucleotide triphosphate hydrolases"/>
    <property type="match status" value="1"/>
</dbReference>
<dbReference type="AlphaFoldDB" id="A0ABD3XEL6"/>
<name>A0ABD3XEL6_SINWO</name>
<evidence type="ECO:0000256" key="1">
    <source>
        <dbReference type="SAM" id="MobiDB-lite"/>
    </source>
</evidence>
<reference evidence="3 4" key="1">
    <citation type="submission" date="2024-11" db="EMBL/GenBank/DDBJ databases">
        <title>Chromosome-level genome assembly of the freshwater bivalve Anodonta woodiana.</title>
        <authorList>
            <person name="Chen X."/>
        </authorList>
    </citation>
    <scope>NUCLEOTIDE SEQUENCE [LARGE SCALE GENOMIC DNA]</scope>
    <source>
        <strain evidence="3">MN2024</strain>
        <tissue evidence="3">Gills</tissue>
    </source>
</reference>
<dbReference type="SUPFAM" id="SSF52540">
    <property type="entry name" value="P-loop containing nucleoside triphosphate hydrolases"/>
    <property type="match status" value="1"/>
</dbReference>
<feature type="domain" description="Parvovirus non-structural protein 1 helicase" evidence="2">
    <location>
        <begin position="190"/>
        <end position="295"/>
    </location>
</feature>
<dbReference type="Proteomes" id="UP001634394">
    <property type="component" value="Unassembled WGS sequence"/>
</dbReference>